<dbReference type="CDD" id="cd03801">
    <property type="entry name" value="GT4_PimA-like"/>
    <property type="match status" value="1"/>
</dbReference>
<dbReference type="PANTHER" id="PTHR45947">
    <property type="entry name" value="SULFOQUINOVOSYL TRANSFERASE SQD2"/>
    <property type="match status" value="1"/>
</dbReference>
<evidence type="ECO:0000313" key="5">
    <source>
        <dbReference type="EMBL" id="CAB5066371.1"/>
    </source>
</evidence>
<dbReference type="SUPFAM" id="SSF53756">
    <property type="entry name" value="UDP-Glycosyltransferase/glycogen phosphorylase"/>
    <property type="match status" value="1"/>
</dbReference>
<feature type="domain" description="Glycosyl transferase family 1" evidence="1">
    <location>
        <begin position="178"/>
        <end position="349"/>
    </location>
</feature>
<dbReference type="Gene3D" id="3.40.50.2000">
    <property type="entry name" value="Glycogen Phosphorylase B"/>
    <property type="match status" value="2"/>
</dbReference>
<dbReference type="GO" id="GO:0016758">
    <property type="term" value="F:hexosyltransferase activity"/>
    <property type="evidence" value="ECO:0007669"/>
    <property type="project" value="TreeGrafter"/>
</dbReference>
<gene>
    <name evidence="2" type="ORF">UFOPK1353_00131</name>
    <name evidence="3" type="ORF">UFOPK1826_01018</name>
    <name evidence="4" type="ORF">UFOPK2292_00894</name>
    <name evidence="5" type="ORF">UFOPK4345_00982</name>
</gene>
<organism evidence="3">
    <name type="scientific">freshwater metagenome</name>
    <dbReference type="NCBI Taxonomy" id="449393"/>
    <lineage>
        <taxon>unclassified sequences</taxon>
        <taxon>metagenomes</taxon>
        <taxon>ecological metagenomes</taxon>
    </lineage>
</organism>
<dbReference type="EMBL" id="CAEZSE010000012">
    <property type="protein sequence ID" value="CAB4530125.1"/>
    <property type="molecule type" value="Genomic_DNA"/>
</dbReference>
<dbReference type="InterPro" id="IPR050194">
    <property type="entry name" value="Glycosyltransferase_grp1"/>
</dbReference>
<protein>
    <submittedName>
        <fullName evidence="3">Unannotated protein</fullName>
    </submittedName>
</protein>
<accession>A0A6J6HCX0</accession>
<evidence type="ECO:0000313" key="4">
    <source>
        <dbReference type="EMBL" id="CAB4672740.1"/>
    </source>
</evidence>
<dbReference type="InterPro" id="IPR001296">
    <property type="entry name" value="Glyco_trans_1"/>
</dbReference>
<dbReference type="EMBL" id="CAEZWU010000129">
    <property type="protein sequence ID" value="CAB4672740.1"/>
    <property type="molecule type" value="Genomic_DNA"/>
</dbReference>
<dbReference type="PANTHER" id="PTHR45947:SF3">
    <property type="entry name" value="SULFOQUINOVOSYL TRANSFERASE SQD2"/>
    <property type="match status" value="1"/>
</dbReference>
<proteinExistence type="predicted"/>
<sequence length="372" mass="40613">MKHLLVTNDFPPKVGGIQNVLYEWWRRLPPENFAVLTSPYRGAQEFDEAQNFLIKRIAEPVLLPHPLMARRINQMAQQIGAELIVLDPAVPLGIVGPWLDLPYVVVVHGAEVTVPGRLPVTSYLLGNVLRKASGIIASGTYPAQESLRCAGRDLNITVVTPGVDVSRFRELSQQQKLNARKQFGIADDAQLIVGVSRLVPRKGFDVLIRAAAHLANDYPKLRVVIAGGGRDRNRLDRIIRELRAPVTMLGRVSDADLPNLYGCADICAMLCRSRWGGLEQEGFGIVFAEAAACGVPQIAGRSGGSADAVEDGVTGLIIDNPNRVGEVVAGIRRLLDDKNEREKMGHASRLRAESLFDYDKLAVTLGRALKAL</sequence>
<dbReference type="Pfam" id="PF00534">
    <property type="entry name" value="Glycos_transf_1"/>
    <property type="match status" value="1"/>
</dbReference>
<dbReference type="EMBL" id="CAFBQV010000159">
    <property type="protein sequence ID" value="CAB5066371.1"/>
    <property type="molecule type" value="Genomic_DNA"/>
</dbReference>
<dbReference type="EMBL" id="CAEZUN010000128">
    <property type="protein sequence ID" value="CAB4606568.1"/>
    <property type="molecule type" value="Genomic_DNA"/>
</dbReference>
<evidence type="ECO:0000313" key="3">
    <source>
        <dbReference type="EMBL" id="CAB4606568.1"/>
    </source>
</evidence>
<dbReference type="AlphaFoldDB" id="A0A6J6HCX0"/>
<name>A0A6J6HCX0_9ZZZZ</name>
<reference evidence="3" key="1">
    <citation type="submission" date="2020-05" db="EMBL/GenBank/DDBJ databases">
        <authorList>
            <person name="Chiriac C."/>
            <person name="Salcher M."/>
            <person name="Ghai R."/>
            <person name="Kavagutti S V."/>
        </authorList>
    </citation>
    <scope>NUCLEOTIDE SEQUENCE</scope>
</reference>
<evidence type="ECO:0000259" key="1">
    <source>
        <dbReference type="Pfam" id="PF00534"/>
    </source>
</evidence>
<evidence type="ECO:0000313" key="2">
    <source>
        <dbReference type="EMBL" id="CAB4530125.1"/>
    </source>
</evidence>